<accession>A0ABR0B2E0</accession>
<evidence type="ECO:0000313" key="2">
    <source>
        <dbReference type="Proteomes" id="UP001234178"/>
    </source>
</evidence>
<gene>
    <name evidence="1" type="ORF">OUZ56_027729</name>
</gene>
<proteinExistence type="predicted"/>
<reference evidence="1 2" key="1">
    <citation type="journal article" date="2023" name="Nucleic Acids Res.">
        <title>The hologenome of Daphnia magna reveals possible DNA methylation and microbiome-mediated evolution of the host genome.</title>
        <authorList>
            <person name="Chaturvedi A."/>
            <person name="Li X."/>
            <person name="Dhandapani V."/>
            <person name="Marshall H."/>
            <person name="Kissane S."/>
            <person name="Cuenca-Cambronero M."/>
            <person name="Asole G."/>
            <person name="Calvet F."/>
            <person name="Ruiz-Romero M."/>
            <person name="Marangio P."/>
            <person name="Guigo R."/>
            <person name="Rago D."/>
            <person name="Mirbahai L."/>
            <person name="Eastwood N."/>
            <person name="Colbourne J.K."/>
            <person name="Zhou J."/>
            <person name="Mallon E."/>
            <person name="Orsini L."/>
        </authorList>
    </citation>
    <scope>NUCLEOTIDE SEQUENCE [LARGE SCALE GENOMIC DNA]</scope>
    <source>
        <strain evidence="1">LRV0_1</strain>
    </source>
</reference>
<evidence type="ECO:0000313" key="1">
    <source>
        <dbReference type="EMBL" id="KAK4035642.1"/>
    </source>
</evidence>
<dbReference type="Proteomes" id="UP001234178">
    <property type="component" value="Unassembled WGS sequence"/>
</dbReference>
<sequence length="59" mass="6752">MGKKEGSEEGEKKQHGHCGNFSCENLNFAPVLTEGMEFYSQQRVRVFNESTVRVLCRNN</sequence>
<organism evidence="1 2">
    <name type="scientific">Daphnia magna</name>
    <dbReference type="NCBI Taxonomy" id="35525"/>
    <lineage>
        <taxon>Eukaryota</taxon>
        <taxon>Metazoa</taxon>
        <taxon>Ecdysozoa</taxon>
        <taxon>Arthropoda</taxon>
        <taxon>Crustacea</taxon>
        <taxon>Branchiopoda</taxon>
        <taxon>Diplostraca</taxon>
        <taxon>Cladocera</taxon>
        <taxon>Anomopoda</taxon>
        <taxon>Daphniidae</taxon>
        <taxon>Daphnia</taxon>
    </lineage>
</organism>
<dbReference type="EMBL" id="JAOYFB010000040">
    <property type="protein sequence ID" value="KAK4035642.1"/>
    <property type="molecule type" value="Genomic_DNA"/>
</dbReference>
<comment type="caution">
    <text evidence="1">The sequence shown here is derived from an EMBL/GenBank/DDBJ whole genome shotgun (WGS) entry which is preliminary data.</text>
</comment>
<protein>
    <submittedName>
        <fullName evidence="1">Uncharacterized protein</fullName>
    </submittedName>
</protein>
<name>A0ABR0B2E0_9CRUS</name>
<keyword evidence="2" id="KW-1185">Reference proteome</keyword>